<name>A0ABQ4KLH1_9BACI</name>
<evidence type="ECO:0000313" key="5">
    <source>
        <dbReference type="EMBL" id="GIN58776.1"/>
    </source>
</evidence>
<dbReference type="PANTHER" id="PTHR33744:SF16">
    <property type="entry name" value="CARBOHYDRATE DIACID REGULATOR"/>
    <property type="match status" value="1"/>
</dbReference>
<dbReference type="InterPro" id="IPR008599">
    <property type="entry name" value="Diacid_rec"/>
</dbReference>
<gene>
    <name evidence="5" type="primary">ysfB</name>
    <name evidence="5" type="ORF">J8TS2_30950</name>
</gene>
<organism evidence="5 6">
    <name type="scientific">Lederbergia ruris</name>
    <dbReference type="NCBI Taxonomy" id="217495"/>
    <lineage>
        <taxon>Bacteria</taxon>
        <taxon>Bacillati</taxon>
        <taxon>Bacillota</taxon>
        <taxon>Bacilli</taxon>
        <taxon>Bacillales</taxon>
        <taxon>Bacillaceae</taxon>
        <taxon>Lederbergia</taxon>
    </lineage>
</organism>
<dbReference type="Pfam" id="PF05651">
    <property type="entry name" value="Diacid_rec"/>
    <property type="match status" value="1"/>
</dbReference>
<dbReference type="EMBL" id="BORB01000029">
    <property type="protein sequence ID" value="GIN58776.1"/>
    <property type="molecule type" value="Genomic_DNA"/>
</dbReference>
<dbReference type="InterPro" id="IPR041522">
    <property type="entry name" value="CdaR_GGDEF"/>
</dbReference>
<proteinExistence type="inferred from homology"/>
<dbReference type="PANTHER" id="PTHR33744">
    <property type="entry name" value="CARBOHYDRATE DIACID REGULATOR"/>
    <property type="match status" value="1"/>
</dbReference>
<feature type="domain" description="Putative sugar diacid recognition" evidence="2">
    <location>
        <begin position="2"/>
        <end position="135"/>
    </location>
</feature>
<evidence type="ECO:0000259" key="3">
    <source>
        <dbReference type="Pfam" id="PF13556"/>
    </source>
</evidence>
<keyword evidence="6" id="KW-1185">Reference proteome</keyword>
<feature type="domain" description="PucR C-terminal helix-turn-helix" evidence="3">
    <location>
        <begin position="305"/>
        <end position="362"/>
    </location>
</feature>
<dbReference type="Proteomes" id="UP000679950">
    <property type="component" value="Unassembled WGS sequence"/>
</dbReference>
<evidence type="ECO:0000313" key="6">
    <source>
        <dbReference type="Proteomes" id="UP000679950"/>
    </source>
</evidence>
<comment type="similarity">
    <text evidence="1">Belongs to the CdaR family.</text>
</comment>
<dbReference type="RefSeq" id="WP_212966869.1">
    <property type="nucleotide sequence ID" value="NZ_BORB01000029.1"/>
</dbReference>
<dbReference type="Pfam" id="PF13556">
    <property type="entry name" value="HTH_30"/>
    <property type="match status" value="1"/>
</dbReference>
<reference evidence="5 6" key="1">
    <citation type="submission" date="2021-03" db="EMBL/GenBank/DDBJ databases">
        <title>Antimicrobial resistance genes in bacteria isolated from Japanese honey, and their potential for conferring macrolide and lincosamide resistance in the American foulbrood pathogen Paenibacillus larvae.</title>
        <authorList>
            <person name="Okamoto M."/>
            <person name="Kumagai M."/>
            <person name="Kanamori H."/>
            <person name="Takamatsu D."/>
        </authorList>
    </citation>
    <scope>NUCLEOTIDE SEQUENCE [LARGE SCALE GENOMIC DNA]</scope>
    <source>
        <strain evidence="5 6">J8TS2</strain>
    </source>
</reference>
<dbReference type="InterPro" id="IPR051448">
    <property type="entry name" value="CdaR-like_regulators"/>
</dbReference>
<feature type="domain" description="CdaR GGDEF-like" evidence="4">
    <location>
        <begin position="144"/>
        <end position="259"/>
    </location>
</feature>
<evidence type="ECO:0008006" key="7">
    <source>
        <dbReference type="Google" id="ProtNLM"/>
    </source>
</evidence>
<accession>A0ABQ4KLH1</accession>
<evidence type="ECO:0000256" key="1">
    <source>
        <dbReference type="ARBA" id="ARBA00006754"/>
    </source>
</evidence>
<dbReference type="Pfam" id="PF17853">
    <property type="entry name" value="GGDEF_2"/>
    <property type="match status" value="1"/>
</dbReference>
<comment type="caution">
    <text evidence="5">The sequence shown here is derived from an EMBL/GenBank/DDBJ whole genome shotgun (WGS) entry which is preliminary data.</text>
</comment>
<dbReference type="InterPro" id="IPR025736">
    <property type="entry name" value="PucR_C-HTH_dom"/>
</dbReference>
<protein>
    <recommendedName>
        <fullName evidence="7">Carbohydrate diacid regulator</fullName>
    </recommendedName>
</protein>
<evidence type="ECO:0000259" key="4">
    <source>
        <dbReference type="Pfam" id="PF17853"/>
    </source>
</evidence>
<evidence type="ECO:0000259" key="2">
    <source>
        <dbReference type="Pfam" id="PF05651"/>
    </source>
</evidence>
<sequence>MLSTTLAKNIIYEVGKLFEKDLIIVNIDGEIIASSEEGRIGDYHEGALLCAQKSEKVIIKERDVPYLNGVKAGINFPILFQGKVVGVIGITGEPNQIMPFGELLQKMTELMIKESYYSEESQWRARMIESFVLDWIQEKEWTAEFVERARLLSIDLELERLPILIEWDQHSPFIFNAIGQIKHVWEDPQKQELMIQWGSHRFLLLHHEQTRQKTSLVRKLNQLKTFIETTWGVSVRVGVGNKVAPIKLGIGVTDAEKALLATSERTPIVFEEDLRLELCLQEIKQSTKQEYMSRILTPLLAQDELLTTLKMLFTQHLSLKQTAEKLHIHINTLYYRMKKIEEYTKLDVKSVPDAFQLYLALHFLEEHTKKSEKKEK</sequence>
<dbReference type="Gene3D" id="1.10.10.2840">
    <property type="entry name" value="PucR C-terminal helix-turn-helix domain"/>
    <property type="match status" value="1"/>
</dbReference>
<dbReference type="InterPro" id="IPR042070">
    <property type="entry name" value="PucR_C-HTH_sf"/>
</dbReference>